<gene>
    <name evidence="2" type="ORF">K7432_013233</name>
</gene>
<evidence type="ECO:0000313" key="3">
    <source>
        <dbReference type="Proteomes" id="UP001479436"/>
    </source>
</evidence>
<proteinExistence type="predicted"/>
<dbReference type="EMBL" id="JASJQH010001271">
    <property type="protein sequence ID" value="KAK9761680.1"/>
    <property type="molecule type" value="Genomic_DNA"/>
</dbReference>
<accession>A0ABR2WJI7</accession>
<sequence length="129" mass="14380">MKFISILVVSTALTLLTVQSLPADQGFKVVSGDKRNLHDLCGRWFCGHTKREETSVVVQIETTSTDSKEITSAKIEGQTVHEQPSTISDKRDLHDICGRWFCGHTKIGSTSLRDSLRSLKRRSVILPNV</sequence>
<keyword evidence="1" id="KW-0732">Signal</keyword>
<evidence type="ECO:0000313" key="2">
    <source>
        <dbReference type="EMBL" id="KAK9761680.1"/>
    </source>
</evidence>
<reference evidence="2 3" key="1">
    <citation type="submission" date="2023-04" db="EMBL/GenBank/DDBJ databases">
        <title>Genome of Basidiobolus ranarum AG-B5.</title>
        <authorList>
            <person name="Stajich J.E."/>
            <person name="Carter-House D."/>
            <person name="Gryganskyi A."/>
        </authorList>
    </citation>
    <scope>NUCLEOTIDE SEQUENCE [LARGE SCALE GENOMIC DNA]</scope>
    <source>
        <strain evidence="2 3">AG-B5</strain>
    </source>
</reference>
<feature type="signal peptide" evidence="1">
    <location>
        <begin position="1"/>
        <end position="20"/>
    </location>
</feature>
<organism evidence="2 3">
    <name type="scientific">Basidiobolus ranarum</name>
    <dbReference type="NCBI Taxonomy" id="34480"/>
    <lineage>
        <taxon>Eukaryota</taxon>
        <taxon>Fungi</taxon>
        <taxon>Fungi incertae sedis</taxon>
        <taxon>Zoopagomycota</taxon>
        <taxon>Entomophthoromycotina</taxon>
        <taxon>Basidiobolomycetes</taxon>
        <taxon>Basidiobolales</taxon>
        <taxon>Basidiobolaceae</taxon>
        <taxon>Basidiobolus</taxon>
    </lineage>
</organism>
<name>A0ABR2WJI7_9FUNG</name>
<feature type="chain" id="PRO_5045673400" evidence="1">
    <location>
        <begin position="21"/>
        <end position="129"/>
    </location>
</feature>
<comment type="caution">
    <text evidence="2">The sequence shown here is derived from an EMBL/GenBank/DDBJ whole genome shotgun (WGS) entry which is preliminary data.</text>
</comment>
<dbReference type="Proteomes" id="UP001479436">
    <property type="component" value="Unassembled WGS sequence"/>
</dbReference>
<keyword evidence="3" id="KW-1185">Reference proteome</keyword>
<evidence type="ECO:0000256" key="1">
    <source>
        <dbReference type="SAM" id="SignalP"/>
    </source>
</evidence>
<protein>
    <submittedName>
        <fullName evidence="2">Uncharacterized protein</fullName>
    </submittedName>
</protein>